<dbReference type="PANTHER" id="PTHR10978:SF5">
    <property type="entry name" value="SUCCINATE DEHYDROGENASE CYTOCHROME B560 SUBUNIT, MITOCHONDRIAL"/>
    <property type="match status" value="1"/>
</dbReference>
<evidence type="ECO:0000256" key="11">
    <source>
        <dbReference type="ARBA" id="ARBA00023136"/>
    </source>
</evidence>
<evidence type="ECO:0000256" key="10">
    <source>
        <dbReference type="ARBA" id="ARBA00023004"/>
    </source>
</evidence>
<evidence type="ECO:0000256" key="5">
    <source>
        <dbReference type="ARBA" id="ARBA00020076"/>
    </source>
</evidence>
<evidence type="ECO:0000256" key="3">
    <source>
        <dbReference type="ARBA" id="ARBA00004141"/>
    </source>
</evidence>
<evidence type="ECO:0000256" key="1">
    <source>
        <dbReference type="ARBA" id="ARBA00001971"/>
    </source>
</evidence>
<keyword evidence="9 13" id="KW-1133">Transmembrane helix</keyword>
<keyword evidence="8" id="KW-0479">Metal-binding</keyword>
<comment type="subcellular location">
    <subcellularLocation>
        <location evidence="3">Membrane</location>
        <topology evidence="3">Multi-pass membrane protein</topology>
    </subcellularLocation>
</comment>
<comment type="subunit">
    <text evidence="12">Part of an enzyme complex containing four subunits: a flavoprotein, an iron-sulfur protein, plus two membrane-anchoring proteins, SdhC and SdhD. The complex can form homotrimers.</text>
</comment>
<evidence type="ECO:0000313" key="14">
    <source>
        <dbReference type="EMBL" id="MFD1191945.1"/>
    </source>
</evidence>
<dbReference type="EMBL" id="JBHTLQ010000038">
    <property type="protein sequence ID" value="MFD1191945.1"/>
    <property type="molecule type" value="Genomic_DNA"/>
</dbReference>
<evidence type="ECO:0000256" key="12">
    <source>
        <dbReference type="ARBA" id="ARBA00025912"/>
    </source>
</evidence>
<reference evidence="15" key="1">
    <citation type="journal article" date="2019" name="Int. J. Syst. Evol. Microbiol.">
        <title>The Global Catalogue of Microorganisms (GCM) 10K type strain sequencing project: providing services to taxonomists for standard genome sequencing and annotation.</title>
        <authorList>
            <consortium name="The Broad Institute Genomics Platform"/>
            <consortium name="The Broad Institute Genome Sequencing Center for Infectious Disease"/>
            <person name="Wu L."/>
            <person name="Ma J."/>
        </authorList>
    </citation>
    <scope>NUCLEOTIDE SEQUENCE [LARGE SCALE GENOMIC DNA]</scope>
    <source>
        <strain evidence="15">CCUG 55074</strain>
    </source>
</reference>
<sequence length="136" mass="14317">MTDASGAPRQRPLSPHLQVWRWHITMFTSIAHRATGVALYVGALILAGWCVALASGPDAYLAYMTILGSPLGKLVFFGLTISVFYHLANGVRHLMWDAGAGLDIKSANFTAVSAIAFAIAATVAVWGIAAMTGALS</sequence>
<dbReference type="Proteomes" id="UP001597216">
    <property type="component" value="Unassembled WGS sequence"/>
</dbReference>
<keyword evidence="11 13" id="KW-0472">Membrane</keyword>
<keyword evidence="15" id="KW-1185">Reference proteome</keyword>
<comment type="function">
    <text evidence="2">Membrane-anchoring subunit of succinate dehydrogenase (SDH).</text>
</comment>
<gene>
    <name evidence="14" type="primary">sdhC</name>
    <name evidence="14" type="ORF">ACFQ27_15245</name>
</gene>
<comment type="caution">
    <text evidence="14">The sequence shown here is derived from an EMBL/GenBank/DDBJ whole genome shotgun (WGS) entry which is preliminary data.</text>
</comment>
<dbReference type="Pfam" id="PF01127">
    <property type="entry name" value="Sdh_cyt"/>
    <property type="match status" value="1"/>
</dbReference>
<feature type="transmembrane region" description="Helical" evidence="13">
    <location>
        <begin position="109"/>
        <end position="129"/>
    </location>
</feature>
<dbReference type="PIRSF" id="PIRSF000178">
    <property type="entry name" value="SDH_cyt_b560"/>
    <property type="match status" value="1"/>
</dbReference>
<protein>
    <recommendedName>
        <fullName evidence="5">Succinate dehydrogenase cytochrome b556 subunit</fullName>
    </recommendedName>
</protein>
<accession>A0ABW3T8I0</accession>
<organism evidence="14 15">
    <name type="scientific">Phenylobacterium conjunctum</name>
    <dbReference type="NCBI Taxonomy" id="1298959"/>
    <lineage>
        <taxon>Bacteria</taxon>
        <taxon>Pseudomonadati</taxon>
        <taxon>Pseudomonadota</taxon>
        <taxon>Alphaproteobacteria</taxon>
        <taxon>Caulobacterales</taxon>
        <taxon>Caulobacteraceae</taxon>
        <taxon>Phenylobacterium</taxon>
    </lineage>
</organism>
<dbReference type="CDD" id="cd03499">
    <property type="entry name" value="SQR_TypeC_SdhC"/>
    <property type="match status" value="1"/>
</dbReference>
<evidence type="ECO:0000256" key="4">
    <source>
        <dbReference type="ARBA" id="ARBA00007244"/>
    </source>
</evidence>
<keyword evidence="7 13" id="KW-0812">Transmembrane</keyword>
<dbReference type="NCBIfam" id="TIGR02970">
    <property type="entry name" value="succ_dehyd_cytB"/>
    <property type="match status" value="1"/>
</dbReference>
<dbReference type="SUPFAM" id="SSF81343">
    <property type="entry name" value="Fumarate reductase respiratory complex transmembrane subunits"/>
    <property type="match status" value="1"/>
</dbReference>
<evidence type="ECO:0000256" key="9">
    <source>
        <dbReference type="ARBA" id="ARBA00022989"/>
    </source>
</evidence>
<comment type="similarity">
    <text evidence="4">Belongs to the cytochrome b560 family.</text>
</comment>
<evidence type="ECO:0000256" key="7">
    <source>
        <dbReference type="ARBA" id="ARBA00022692"/>
    </source>
</evidence>
<evidence type="ECO:0000256" key="13">
    <source>
        <dbReference type="SAM" id="Phobius"/>
    </source>
</evidence>
<evidence type="ECO:0000313" key="15">
    <source>
        <dbReference type="Proteomes" id="UP001597216"/>
    </source>
</evidence>
<keyword evidence="6" id="KW-0349">Heme</keyword>
<keyword evidence="10" id="KW-0408">Iron</keyword>
<dbReference type="InterPro" id="IPR034804">
    <property type="entry name" value="SQR/QFR_C/D"/>
</dbReference>
<comment type="cofactor">
    <cofactor evidence="1">
        <name>heme</name>
        <dbReference type="ChEBI" id="CHEBI:30413"/>
    </cofactor>
</comment>
<dbReference type="Gene3D" id="1.20.1300.10">
    <property type="entry name" value="Fumarate reductase/succinate dehydrogenase, transmembrane subunit"/>
    <property type="match status" value="1"/>
</dbReference>
<feature type="transmembrane region" description="Helical" evidence="13">
    <location>
        <begin position="34"/>
        <end position="54"/>
    </location>
</feature>
<dbReference type="RefSeq" id="WP_374345886.1">
    <property type="nucleotide sequence ID" value="NZ_JBHTLQ010000038.1"/>
</dbReference>
<dbReference type="InterPro" id="IPR018495">
    <property type="entry name" value="Succ_DH_cyt_bsu_CS"/>
</dbReference>
<name>A0ABW3T8I0_9CAUL</name>
<dbReference type="PANTHER" id="PTHR10978">
    <property type="entry name" value="SUCCINATE DEHYDROGENASE CYTOCHROME B560 SUBUNIT"/>
    <property type="match status" value="1"/>
</dbReference>
<evidence type="ECO:0000256" key="6">
    <source>
        <dbReference type="ARBA" id="ARBA00022617"/>
    </source>
</evidence>
<dbReference type="PROSITE" id="PS01000">
    <property type="entry name" value="SDH_CYT_1"/>
    <property type="match status" value="1"/>
</dbReference>
<evidence type="ECO:0000256" key="8">
    <source>
        <dbReference type="ARBA" id="ARBA00022723"/>
    </source>
</evidence>
<evidence type="ECO:0000256" key="2">
    <source>
        <dbReference type="ARBA" id="ARBA00004050"/>
    </source>
</evidence>
<dbReference type="PROSITE" id="PS01001">
    <property type="entry name" value="SDH_CYT_2"/>
    <property type="match status" value="1"/>
</dbReference>
<dbReference type="InterPro" id="IPR000701">
    <property type="entry name" value="SuccDH_FuR_B_TM-su"/>
</dbReference>
<proteinExistence type="inferred from homology"/>
<dbReference type="InterPro" id="IPR014314">
    <property type="entry name" value="Succ_DH_cytb556"/>
</dbReference>
<feature type="transmembrane region" description="Helical" evidence="13">
    <location>
        <begin position="60"/>
        <end position="88"/>
    </location>
</feature>